<dbReference type="Pfam" id="PF05935">
    <property type="entry name" value="Arylsulfotrans"/>
    <property type="match status" value="1"/>
</dbReference>
<dbReference type="InterPro" id="IPR038477">
    <property type="entry name" value="ASST_N_sf"/>
</dbReference>
<dbReference type="Proteomes" id="UP001195963">
    <property type="component" value="Unassembled WGS sequence"/>
</dbReference>
<name>A0ABS7EA12_9GAMM</name>
<dbReference type="InterPro" id="IPR053143">
    <property type="entry name" value="Arylsulfate_ST"/>
</dbReference>
<sequence length="586" mass="65143">MNLKPLAICILLVSGALLSSVSHTVVAGGDLPGTSSSAVAQGQLGFVYVDPYHFSPLVALIDLGGKQISDVSVEVKGRGKKGIDIRYQVSQNQLNTHDGIPVFGLYPDLLNTVNVSYKLNGASVNETYRIRTSALPHIHIDGQERSQYEYEAVTVADGFQNRLYLVDGQVIPPNVRDHWDWQPTQNIIDTNGDVRWHLNAGVIYDRPGGSMSFKQTSDGKLIFGQGVMFEQYAGFNSAYYAKYDFIGKPILKRTLPRGFIGLSHEITEMPNGHLLLRVGKKDYLTKEGLKLDTVRDHVIEVDSNGDVVKVWDFNKILDPLRDTVLKSLDMGAVCLNVDVKEAGKTRSAEQLANEPFGDVAGVGTGRNWIHINSIGYDASDDSIIISSRHQSAVVKVGSDDEVKWILGTPEGWSEALAAKVLTPVDSQGEQLRCDKGGCDGKFDWSWTQHTAWPVPERGTVTVFDNGDGRGLKQPFFATDKYSRGVEYKVDMDKMTVQQVWEYGKERGYEWYSPITSITQWQNDHQTMFMASASAGLLESDKAPEHWITEVDPKTNEVKVEIKIKTLTKHEPGYRSTVIHPEKMFSQ</sequence>
<dbReference type="PANTHER" id="PTHR35340:SF10">
    <property type="entry name" value="CYTOPLASMIC PROTEIN"/>
    <property type="match status" value="1"/>
</dbReference>
<proteinExistence type="predicted"/>
<feature type="signal peptide" evidence="1">
    <location>
        <begin position="1"/>
        <end position="27"/>
    </location>
</feature>
<keyword evidence="1" id="KW-0732">Signal</keyword>
<dbReference type="EMBL" id="JAHZST010000029">
    <property type="protein sequence ID" value="MBW8186528.1"/>
    <property type="molecule type" value="Genomic_DNA"/>
</dbReference>
<gene>
    <name evidence="3" type="ORF">K0625_23170</name>
</gene>
<dbReference type="RefSeq" id="WP_220111767.1">
    <property type="nucleotide sequence ID" value="NZ_JAHZST010000029.1"/>
</dbReference>
<organism evidence="3 4">
    <name type="scientific">Shewanella nanhaiensis</name>
    <dbReference type="NCBI Taxonomy" id="2864872"/>
    <lineage>
        <taxon>Bacteria</taxon>
        <taxon>Pseudomonadati</taxon>
        <taxon>Pseudomonadota</taxon>
        <taxon>Gammaproteobacteria</taxon>
        <taxon>Alteromonadales</taxon>
        <taxon>Shewanellaceae</taxon>
        <taxon>Shewanella</taxon>
    </lineage>
</organism>
<dbReference type="Pfam" id="PF17425">
    <property type="entry name" value="Arylsulfotran_N"/>
    <property type="match status" value="1"/>
</dbReference>
<accession>A0ABS7EA12</accession>
<dbReference type="InterPro" id="IPR035391">
    <property type="entry name" value="Arylsulfotran_N"/>
</dbReference>
<evidence type="ECO:0000259" key="2">
    <source>
        <dbReference type="Pfam" id="PF17425"/>
    </source>
</evidence>
<comment type="caution">
    <text evidence="3">The sequence shown here is derived from an EMBL/GenBank/DDBJ whole genome shotgun (WGS) entry which is preliminary data.</text>
</comment>
<dbReference type="InterPro" id="IPR010262">
    <property type="entry name" value="Arylsulfotransferase_bact"/>
</dbReference>
<reference evidence="3 4" key="1">
    <citation type="submission" date="2021-07" db="EMBL/GenBank/DDBJ databases">
        <title>Shewanella sp. nov, isolated from SCS.</title>
        <authorList>
            <person name="Cao W.R."/>
        </authorList>
    </citation>
    <scope>NUCLEOTIDE SEQUENCE [LARGE SCALE GENOMIC DNA]</scope>
    <source>
        <strain evidence="3 4">NR704-98</strain>
    </source>
</reference>
<evidence type="ECO:0000256" key="1">
    <source>
        <dbReference type="SAM" id="SignalP"/>
    </source>
</evidence>
<protein>
    <submittedName>
        <fullName evidence="3">Aryl-sulfate sulfotransferase</fullName>
    </submittedName>
</protein>
<evidence type="ECO:0000313" key="3">
    <source>
        <dbReference type="EMBL" id="MBW8186528.1"/>
    </source>
</evidence>
<dbReference type="Gene3D" id="2.60.40.3100">
    <property type="entry name" value="Arylsulphate sulphotransferase monomer, N-terminal domain"/>
    <property type="match status" value="1"/>
</dbReference>
<keyword evidence="4" id="KW-1185">Reference proteome</keyword>
<feature type="domain" description="Arylsulfotransferase N-terminal" evidence="2">
    <location>
        <begin position="47"/>
        <end position="132"/>
    </location>
</feature>
<evidence type="ECO:0000313" key="4">
    <source>
        <dbReference type="Proteomes" id="UP001195963"/>
    </source>
</evidence>
<feature type="chain" id="PRO_5046544758" evidence="1">
    <location>
        <begin position="28"/>
        <end position="586"/>
    </location>
</feature>
<dbReference type="PANTHER" id="PTHR35340">
    <property type="entry name" value="PQQ ENZYME REPEAT PROTEIN-RELATED"/>
    <property type="match status" value="1"/>
</dbReference>